<keyword evidence="3" id="KW-1185">Reference proteome</keyword>
<dbReference type="SUPFAM" id="SSF54001">
    <property type="entry name" value="Cysteine proteinases"/>
    <property type="match status" value="1"/>
</dbReference>
<dbReference type="InterPro" id="IPR038765">
    <property type="entry name" value="Papain-like_cys_pep_sf"/>
</dbReference>
<evidence type="ECO:0000313" key="2">
    <source>
        <dbReference type="EMBL" id="MBC9247108.1"/>
    </source>
</evidence>
<dbReference type="RefSeq" id="WP_187793610.1">
    <property type="nucleotide sequence ID" value="NZ_JACOQL010000003.1"/>
</dbReference>
<sequence length="260" mass="28366">MRMKIDVELDYTLDEPGPAILVIEAAGAQGQDLTATSVDFGSLEHFARVPAEEGIGEKIIIRTTDRIRCRYSAHVTITRPQPNFGAMTAVELDQMPGDALRYLLPSRYCQAERFVPFATQHFGKLQGGAKVAAIRDWCEQRLDYVSGASNSMTTAADTFLARQGVCRDYAHLMIALCRAAQIPARIASVFAPTVQPPDFHAVVEVFLDGAWHLIDPTGMAAADNMAIIAVGRDAVDVAFMTTSSYAELQMQNVSAVQLKD</sequence>
<proteinExistence type="predicted"/>
<evidence type="ECO:0000259" key="1">
    <source>
        <dbReference type="SMART" id="SM00460"/>
    </source>
</evidence>
<dbReference type="EMBL" id="JACOQL010000003">
    <property type="protein sequence ID" value="MBC9247108.1"/>
    <property type="molecule type" value="Genomic_DNA"/>
</dbReference>
<feature type="domain" description="Transglutaminase-like" evidence="1">
    <location>
        <begin position="158"/>
        <end position="218"/>
    </location>
</feature>
<accession>A0A926G781</accession>
<reference evidence="2" key="1">
    <citation type="submission" date="2020-08" db="EMBL/GenBank/DDBJ databases">
        <title>Paracoccus amoyensis sp. nov., isolated from the surface seawater at coast of Xiamen, Fujian.</title>
        <authorList>
            <person name="Lyu L."/>
        </authorList>
    </citation>
    <scope>NUCLEOTIDE SEQUENCE</scope>
    <source>
        <strain evidence="2">11-3</strain>
    </source>
</reference>
<dbReference type="Gene3D" id="3.10.620.30">
    <property type="match status" value="1"/>
</dbReference>
<dbReference type="Proteomes" id="UP000608594">
    <property type="component" value="Unassembled WGS sequence"/>
</dbReference>
<protein>
    <submittedName>
        <fullName evidence="2">Transglutaminase family protein</fullName>
    </submittedName>
</protein>
<dbReference type="Gene3D" id="2.60.40.2250">
    <property type="match status" value="1"/>
</dbReference>
<organism evidence="2 3">
    <name type="scientific">Paracoccus amoyensis</name>
    <dbReference type="NCBI Taxonomy" id="2760093"/>
    <lineage>
        <taxon>Bacteria</taxon>
        <taxon>Pseudomonadati</taxon>
        <taxon>Pseudomonadota</taxon>
        <taxon>Alphaproteobacteria</taxon>
        <taxon>Rhodobacterales</taxon>
        <taxon>Paracoccaceae</taxon>
        <taxon>Paracoccus</taxon>
    </lineage>
</organism>
<evidence type="ECO:0000313" key="3">
    <source>
        <dbReference type="Proteomes" id="UP000608594"/>
    </source>
</evidence>
<name>A0A926G781_9RHOB</name>
<dbReference type="PANTHER" id="PTHR33490:SF12">
    <property type="entry name" value="BLL5557 PROTEIN"/>
    <property type="match status" value="1"/>
</dbReference>
<dbReference type="InterPro" id="IPR002931">
    <property type="entry name" value="Transglutaminase-like"/>
</dbReference>
<dbReference type="SMART" id="SM00460">
    <property type="entry name" value="TGc"/>
    <property type="match status" value="1"/>
</dbReference>
<gene>
    <name evidence="2" type="ORF">H4P12_10340</name>
</gene>
<dbReference type="AlphaFoldDB" id="A0A926G781"/>
<dbReference type="PANTHER" id="PTHR33490">
    <property type="entry name" value="BLR5614 PROTEIN-RELATED"/>
    <property type="match status" value="1"/>
</dbReference>
<dbReference type="Pfam" id="PF01841">
    <property type="entry name" value="Transglut_core"/>
    <property type="match status" value="1"/>
</dbReference>
<comment type="caution">
    <text evidence="2">The sequence shown here is derived from an EMBL/GenBank/DDBJ whole genome shotgun (WGS) entry which is preliminary data.</text>
</comment>